<evidence type="ECO:0000256" key="6">
    <source>
        <dbReference type="HAMAP-Rule" id="MF_01813"/>
    </source>
</evidence>
<dbReference type="InterPro" id="IPR023576">
    <property type="entry name" value="UbiE/COQ5_MeTrFase_CS"/>
</dbReference>
<evidence type="ECO:0000256" key="1">
    <source>
        <dbReference type="ARBA" id="ARBA00022428"/>
    </source>
</evidence>
<dbReference type="EMBL" id="JAEMUK010000016">
    <property type="protein sequence ID" value="MBJ7543702.1"/>
    <property type="molecule type" value="Genomic_DNA"/>
</dbReference>
<dbReference type="GO" id="GO:0009060">
    <property type="term" value="P:aerobic respiration"/>
    <property type="evidence" value="ECO:0007669"/>
    <property type="project" value="UniProtKB-UniRule"/>
</dbReference>
<dbReference type="PANTHER" id="PTHR43591">
    <property type="entry name" value="METHYLTRANSFERASE"/>
    <property type="match status" value="1"/>
</dbReference>
<evidence type="ECO:0000256" key="5">
    <source>
        <dbReference type="ARBA" id="ARBA00022691"/>
    </source>
</evidence>
<feature type="binding site" evidence="6">
    <location>
        <position position="132"/>
    </location>
    <ligand>
        <name>S-adenosyl-L-methionine</name>
        <dbReference type="ChEBI" id="CHEBI:59789"/>
    </ligand>
</feature>
<evidence type="ECO:0000256" key="4">
    <source>
        <dbReference type="ARBA" id="ARBA00022688"/>
    </source>
</evidence>
<dbReference type="Pfam" id="PF01209">
    <property type="entry name" value="Ubie_methyltran"/>
    <property type="match status" value="1"/>
</dbReference>
<dbReference type="HAMAP" id="MF_01813">
    <property type="entry name" value="MenG_UbiE_methyltr"/>
    <property type="match status" value="1"/>
</dbReference>
<keyword evidence="8" id="KW-1185">Reference proteome</keyword>
<reference evidence="7 8" key="1">
    <citation type="submission" date="2020-12" db="EMBL/GenBank/DDBJ databases">
        <title>Revised draft genomes of Rhodomicrobium vannielii ATCC 17100 and Rhodomicrobium udaipurense JA643.</title>
        <authorList>
            <person name="Conners E.M."/>
            <person name="Davenport E.J."/>
            <person name="Bose A."/>
        </authorList>
    </citation>
    <scope>NUCLEOTIDE SEQUENCE [LARGE SCALE GENOMIC DNA]</scope>
    <source>
        <strain evidence="7 8">JA643</strain>
    </source>
</reference>
<dbReference type="RefSeq" id="WP_037232947.1">
    <property type="nucleotide sequence ID" value="NZ_JAEMUK010000016.1"/>
</dbReference>
<comment type="function">
    <text evidence="6">Methyltransferase required for the conversion of demethylmenaquinol (DMKH2) to menaquinol (MKH2) and the conversion of 2-polyprenyl-6-methoxy-1,4-benzoquinol (DDMQH2) to 2-polyprenyl-3-methyl-6-methoxy-1,4-benzoquinol (DMQH2).</text>
</comment>
<comment type="catalytic activity">
    <reaction evidence="6">
        <text>a 2-methoxy-6-(all-trans-polyprenyl)benzene-1,4-diol + S-adenosyl-L-methionine = a 5-methoxy-2-methyl-3-(all-trans-polyprenyl)benzene-1,4-diol + S-adenosyl-L-homocysteine + H(+)</text>
        <dbReference type="Rhea" id="RHEA:28286"/>
        <dbReference type="Rhea" id="RHEA-COMP:10858"/>
        <dbReference type="Rhea" id="RHEA-COMP:10859"/>
        <dbReference type="ChEBI" id="CHEBI:15378"/>
        <dbReference type="ChEBI" id="CHEBI:57856"/>
        <dbReference type="ChEBI" id="CHEBI:59789"/>
        <dbReference type="ChEBI" id="CHEBI:84166"/>
        <dbReference type="ChEBI" id="CHEBI:84167"/>
        <dbReference type="EC" id="2.1.1.201"/>
    </reaction>
</comment>
<gene>
    <name evidence="6 7" type="primary">ubiE</name>
    <name evidence="7" type="ORF">JDN41_09025</name>
</gene>
<proteinExistence type="inferred from homology"/>
<organism evidence="7 8">
    <name type="scientific">Rhodomicrobium udaipurense</name>
    <dbReference type="NCBI Taxonomy" id="1202716"/>
    <lineage>
        <taxon>Bacteria</taxon>
        <taxon>Pseudomonadati</taxon>
        <taxon>Pseudomonadota</taxon>
        <taxon>Alphaproteobacteria</taxon>
        <taxon>Hyphomicrobiales</taxon>
        <taxon>Hyphomicrobiaceae</taxon>
        <taxon>Rhodomicrobium</taxon>
    </lineage>
</organism>
<dbReference type="SUPFAM" id="SSF53335">
    <property type="entry name" value="S-adenosyl-L-methionine-dependent methyltransferases"/>
    <property type="match status" value="1"/>
</dbReference>
<comment type="pathway">
    <text evidence="6">Quinol/quinone metabolism; menaquinone biosynthesis; menaquinol from 1,4-dihydroxy-2-naphthoate: step 2/2.</text>
</comment>
<evidence type="ECO:0000256" key="2">
    <source>
        <dbReference type="ARBA" id="ARBA00022603"/>
    </source>
</evidence>
<keyword evidence="1 6" id="KW-0474">Menaquinone biosynthesis</keyword>
<dbReference type="GO" id="GO:0009234">
    <property type="term" value="P:menaquinone biosynthetic process"/>
    <property type="evidence" value="ECO:0007669"/>
    <property type="project" value="UniProtKB-UniRule"/>
</dbReference>
<dbReference type="PROSITE" id="PS01184">
    <property type="entry name" value="UBIE_2"/>
    <property type="match status" value="1"/>
</dbReference>
<comment type="similarity">
    <text evidence="6">Belongs to the class I-like SAM-binding methyltransferase superfamily. MenG/UbiE family.</text>
</comment>
<protein>
    <recommendedName>
        <fullName evidence="6">Ubiquinone/menaquinone biosynthesis C-methyltransferase UbiE</fullName>
        <ecNumber evidence="6">2.1.1.163</ecNumber>
        <ecNumber evidence="6">2.1.1.201</ecNumber>
    </recommendedName>
    <alternativeName>
        <fullName evidence="6">2-methoxy-6-polyprenyl-1,4-benzoquinol methylase</fullName>
    </alternativeName>
    <alternativeName>
        <fullName evidence="6">Demethylmenaquinone methyltransferase</fullName>
    </alternativeName>
</protein>
<dbReference type="PANTHER" id="PTHR43591:SF24">
    <property type="entry name" value="2-METHOXY-6-POLYPRENYL-1,4-BENZOQUINOL METHYLASE, MITOCHONDRIAL"/>
    <property type="match status" value="1"/>
</dbReference>
<comment type="caution">
    <text evidence="7">The sequence shown here is derived from an EMBL/GenBank/DDBJ whole genome shotgun (WGS) entry which is preliminary data.</text>
</comment>
<keyword evidence="3 6" id="KW-0808">Transferase</keyword>
<dbReference type="NCBIfam" id="NF001244">
    <property type="entry name" value="PRK00216.1-5"/>
    <property type="match status" value="1"/>
</dbReference>
<dbReference type="InterPro" id="IPR029063">
    <property type="entry name" value="SAM-dependent_MTases_sf"/>
</dbReference>
<dbReference type="PROSITE" id="PS01183">
    <property type="entry name" value="UBIE_1"/>
    <property type="match status" value="1"/>
</dbReference>
<comment type="pathway">
    <text evidence="6">Cofactor biosynthesis; ubiquinone biosynthesis.</text>
</comment>
<dbReference type="UniPathway" id="UPA00079">
    <property type="reaction ID" value="UER00169"/>
</dbReference>
<dbReference type="UniPathway" id="UPA00232"/>
<feature type="binding site" evidence="6">
    <location>
        <position position="89"/>
    </location>
    <ligand>
        <name>S-adenosyl-L-methionine</name>
        <dbReference type="ChEBI" id="CHEBI:59789"/>
    </ligand>
</feature>
<feature type="binding site" evidence="6">
    <location>
        <position position="68"/>
    </location>
    <ligand>
        <name>S-adenosyl-L-methionine</name>
        <dbReference type="ChEBI" id="CHEBI:59789"/>
    </ligand>
</feature>
<dbReference type="InterPro" id="IPR004033">
    <property type="entry name" value="UbiE/COQ5_MeTrFase"/>
</dbReference>
<dbReference type="Proteomes" id="UP000623250">
    <property type="component" value="Unassembled WGS sequence"/>
</dbReference>
<keyword evidence="4 6" id="KW-0831">Ubiquinone biosynthesis</keyword>
<comment type="catalytic activity">
    <reaction evidence="6">
        <text>a 2-demethylmenaquinol + S-adenosyl-L-methionine = a menaquinol + S-adenosyl-L-homocysteine + H(+)</text>
        <dbReference type="Rhea" id="RHEA:42640"/>
        <dbReference type="Rhea" id="RHEA-COMP:9539"/>
        <dbReference type="Rhea" id="RHEA-COMP:9563"/>
        <dbReference type="ChEBI" id="CHEBI:15378"/>
        <dbReference type="ChEBI" id="CHEBI:18151"/>
        <dbReference type="ChEBI" id="CHEBI:55437"/>
        <dbReference type="ChEBI" id="CHEBI:57856"/>
        <dbReference type="ChEBI" id="CHEBI:59789"/>
        <dbReference type="EC" id="2.1.1.163"/>
    </reaction>
</comment>
<dbReference type="GO" id="GO:0032259">
    <property type="term" value="P:methylation"/>
    <property type="evidence" value="ECO:0007669"/>
    <property type="project" value="UniProtKB-KW"/>
</dbReference>
<keyword evidence="5 6" id="KW-0949">S-adenosyl-L-methionine</keyword>
<dbReference type="GO" id="GO:0008425">
    <property type="term" value="F:2-methoxy-6-polyprenyl-1,4-benzoquinol methyltransferase activity"/>
    <property type="evidence" value="ECO:0007669"/>
    <property type="project" value="UniProtKB-UniRule"/>
</dbReference>
<dbReference type="NCBIfam" id="TIGR01934">
    <property type="entry name" value="MenG_MenH_UbiE"/>
    <property type="match status" value="1"/>
</dbReference>
<dbReference type="EC" id="2.1.1.201" evidence="6"/>
<evidence type="ECO:0000256" key="3">
    <source>
        <dbReference type="ARBA" id="ARBA00022679"/>
    </source>
</evidence>
<evidence type="ECO:0000313" key="7">
    <source>
        <dbReference type="EMBL" id="MBJ7543702.1"/>
    </source>
</evidence>
<keyword evidence="2 6" id="KW-0489">Methyltransferase</keyword>
<dbReference type="PROSITE" id="PS51608">
    <property type="entry name" value="SAM_MT_UBIE"/>
    <property type="match status" value="1"/>
</dbReference>
<dbReference type="CDD" id="cd02440">
    <property type="entry name" value="AdoMet_MTases"/>
    <property type="match status" value="1"/>
</dbReference>
<dbReference type="AlphaFoldDB" id="A0A8I1KJF7"/>
<dbReference type="EC" id="2.1.1.163" evidence="6"/>
<feature type="binding site" evidence="6">
    <location>
        <begin position="115"/>
        <end position="116"/>
    </location>
    <ligand>
        <name>S-adenosyl-L-methionine</name>
        <dbReference type="ChEBI" id="CHEBI:59789"/>
    </ligand>
</feature>
<accession>A0A8I1KJF7</accession>
<sequence>MTAYDHKIQNLGFQGFVNTVFDRVATRYDLMNDLMSGGVHRIWKDAAINWLAPSKSSASLLIDVAGGTGDITKRFLKAAGRGSRSIITDINHSMMDEGRDKHPEFAGNVMYVQANAESLPYRDNTSDFYTISFGIRNVDNKQNALNEAFRVLKPGGRFLCLEFSRVQVPLFDKVYEVYSDNVVPPLGRVVAGDAEPYRYLVDSIRAFPDQKKFAGMIEKAGFSRVQYRNLSGGIAAIHSGLKL</sequence>
<dbReference type="GO" id="GO:0043770">
    <property type="term" value="F:demethylmenaquinone methyltransferase activity"/>
    <property type="evidence" value="ECO:0007669"/>
    <property type="project" value="UniProtKB-UniRule"/>
</dbReference>
<dbReference type="Gene3D" id="3.40.50.150">
    <property type="entry name" value="Vaccinia Virus protein VP39"/>
    <property type="match status" value="1"/>
</dbReference>
<name>A0A8I1KJF7_9HYPH</name>
<evidence type="ECO:0000313" key="8">
    <source>
        <dbReference type="Proteomes" id="UP000623250"/>
    </source>
</evidence>